<reference evidence="1" key="1">
    <citation type="journal article" date="2020" name="mSystems">
        <title>Genome- and Community-Level Interaction Insights into Carbon Utilization and Element Cycling Functions of Hydrothermarchaeota in Hydrothermal Sediment.</title>
        <authorList>
            <person name="Zhou Z."/>
            <person name="Liu Y."/>
            <person name="Xu W."/>
            <person name="Pan J."/>
            <person name="Luo Z.H."/>
            <person name="Li M."/>
        </authorList>
    </citation>
    <scope>NUCLEOTIDE SEQUENCE [LARGE SCALE GENOMIC DNA]</scope>
    <source>
        <strain evidence="1">HyVt-102</strain>
    </source>
</reference>
<evidence type="ECO:0000313" key="1">
    <source>
        <dbReference type="EMBL" id="HDI83305.1"/>
    </source>
</evidence>
<comment type="caution">
    <text evidence="1">The sequence shown here is derived from an EMBL/GenBank/DDBJ whole genome shotgun (WGS) entry which is preliminary data.</text>
</comment>
<dbReference type="EMBL" id="DQWE01000280">
    <property type="protein sequence ID" value="HDI83305.1"/>
    <property type="molecule type" value="Genomic_DNA"/>
</dbReference>
<gene>
    <name evidence="1" type="ORF">ENF18_05890</name>
</gene>
<accession>A0A7C0ZIM7</accession>
<feature type="non-terminal residue" evidence="1">
    <location>
        <position position="123"/>
    </location>
</feature>
<dbReference type="AlphaFoldDB" id="A0A7C0ZIM7"/>
<organism evidence="1">
    <name type="scientific">candidate division WOR-3 bacterium</name>
    <dbReference type="NCBI Taxonomy" id="2052148"/>
    <lineage>
        <taxon>Bacteria</taxon>
        <taxon>Bacteria division WOR-3</taxon>
    </lineage>
</organism>
<sequence length="123" mass="13856">MIRIKAIRGKRDAEKLVRSMNVDEVVVNLLSDKQRFYVFQIEKLPPAAVNIIKQMALARGTDAVIHRDVITCRADKTDVVLSGTKKEFEYIASSLKNQPFGLGKITGQIVNLIECLEQEKTPE</sequence>
<proteinExistence type="predicted"/>
<dbReference type="Proteomes" id="UP000885847">
    <property type="component" value="Unassembled WGS sequence"/>
</dbReference>
<name>A0A7C0ZIM7_UNCW3</name>
<protein>
    <submittedName>
        <fullName evidence="1">Uncharacterized protein</fullName>
    </submittedName>
</protein>